<keyword evidence="1 2" id="KW-0963">Cytoplasm</keyword>
<dbReference type="GO" id="GO:0005635">
    <property type="term" value="C:nuclear envelope"/>
    <property type="evidence" value="ECO:0007669"/>
    <property type="project" value="UniProtKB-ARBA"/>
</dbReference>
<keyword evidence="2" id="KW-0539">Nucleus</keyword>
<proteinExistence type="evidence at transcript level"/>
<evidence type="ECO:0000256" key="1">
    <source>
        <dbReference type="ARBA" id="ARBA00022490"/>
    </source>
</evidence>
<dbReference type="AlphaFoldDB" id="A2I485"/>
<comment type="function">
    <text evidence="2">Has a role in nuclear-cytoplasmic transport of proteins and mRNAs.</text>
</comment>
<dbReference type="FunFam" id="3.10.450.50:FF:000005">
    <property type="entry name" value="Nuclear transport factor 2"/>
    <property type="match status" value="1"/>
</dbReference>
<dbReference type="InterPro" id="IPR032710">
    <property type="entry name" value="NTF2-like_dom_sf"/>
</dbReference>
<dbReference type="PANTHER" id="PTHR12612">
    <property type="entry name" value="NUCLEAR TRANSPORT FACTOR 2"/>
    <property type="match status" value="1"/>
</dbReference>
<sequence length="130" mass="14861">MALNPAYETIGKTFVEQYYLLFDDVNQRPNLANFYNAETSFMSFEGIQIQGAQKIMEKFNSLGFQKIARQISGIDSQPMFDGGILINVFGRLKTDEDPPHAYSQVFVLKPIANSFYLQHDIFRLIIHDSA</sequence>
<organism evidence="4">
    <name type="scientific">Maconellicoccus hirsutus</name>
    <name type="common">Pink hibiscus mealybug</name>
    <dbReference type="NCBI Taxonomy" id="177089"/>
    <lineage>
        <taxon>Eukaryota</taxon>
        <taxon>Metazoa</taxon>
        <taxon>Ecdysozoa</taxon>
        <taxon>Arthropoda</taxon>
        <taxon>Hexapoda</taxon>
        <taxon>Insecta</taxon>
        <taxon>Pterygota</taxon>
        <taxon>Neoptera</taxon>
        <taxon>Paraneoptera</taxon>
        <taxon>Hemiptera</taxon>
        <taxon>Sternorrhyncha</taxon>
        <taxon>Coccoidea</taxon>
        <taxon>Pseudococcidae</taxon>
        <taxon>Maconellicoccus</taxon>
    </lineage>
</organism>
<dbReference type="Gene3D" id="3.10.450.50">
    <property type="match status" value="1"/>
</dbReference>
<evidence type="ECO:0000313" key="4">
    <source>
        <dbReference type="EMBL" id="ABM55654.1"/>
    </source>
</evidence>
<protein>
    <recommendedName>
        <fullName evidence="2">NTF2-related export protein</fullName>
    </recommendedName>
</protein>
<feature type="domain" description="NTF2" evidence="3">
    <location>
        <begin position="10"/>
        <end position="124"/>
    </location>
</feature>
<dbReference type="Pfam" id="PF02136">
    <property type="entry name" value="NTF2"/>
    <property type="match status" value="1"/>
</dbReference>
<keyword evidence="2" id="KW-0813">Transport</keyword>
<dbReference type="GO" id="GO:0006606">
    <property type="term" value="P:protein import into nucleus"/>
    <property type="evidence" value="ECO:0007669"/>
    <property type="project" value="UniProtKB-ARBA"/>
</dbReference>
<reference evidence="4" key="1">
    <citation type="submission" date="2006-10" db="EMBL/GenBank/DDBJ databases">
        <title>Expressed genes of the pink hibiscus mealybug, Maconellicoccus hirsutus.</title>
        <authorList>
            <person name="Hunter W.B."/>
            <person name="Hunnicutt L.E."/>
        </authorList>
    </citation>
    <scope>NUCLEOTIDE SEQUENCE</scope>
</reference>
<comment type="subcellular location">
    <subcellularLocation>
        <location evidence="2">Cytoplasm</location>
    </subcellularLocation>
    <subcellularLocation>
        <location evidence="2">Nucleus</location>
    </subcellularLocation>
</comment>
<evidence type="ECO:0000256" key="2">
    <source>
        <dbReference type="RuleBase" id="RU369002"/>
    </source>
</evidence>
<dbReference type="PROSITE" id="PS50177">
    <property type="entry name" value="NTF2_DOMAIN"/>
    <property type="match status" value="1"/>
</dbReference>
<evidence type="ECO:0000259" key="3">
    <source>
        <dbReference type="PROSITE" id="PS50177"/>
    </source>
</evidence>
<dbReference type="InterPro" id="IPR002075">
    <property type="entry name" value="NTF2_dom"/>
</dbReference>
<accession>A2I485</accession>
<dbReference type="SUPFAM" id="SSF54427">
    <property type="entry name" value="NTF2-like"/>
    <property type="match status" value="1"/>
</dbReference>
<dbReference type="GO" id="GO:0051028">
    <property type="term" value="P:mRNA transport"/>
    <property type="evidence" value="ECO:0007669"/>
    <property type="project" value="UniProtKB-UniRule"/>
</dbReference>
<dbReference type="GO" id="GO:0005737">
    <property type="term" value="C:cytoplasm"/>
    <property type="evidence" value="ECO:0007669"/>
    <property type="project" value="UniProtKB-SubCell"/>
</dbReference>
<dbReference type="InterPro" id="IPR018222">
    <property type="entry name" value="Nuclear_transport_factor_2_euk"/>
</dbReference>
<name>A2I485_MACHI</name>
<dbReference type="EMBL" id="EF070588">
    <property type="protein sequence ID" value="ABM55654.1"/>
    <property type="molecule type" value="mRNA"/>
</dbReference>
<dbReference type="InterPro" id="IPR045875">
    <property type="entry name" value="NTF2"/>
</dbReference>
<keyword evidence="2" id="KW-0653">Protein transport</keyword>
<dbReference type="CDD" id="cd00780">
    <property type="entry name" value="NTF2"/>
    <property type="match status" value="1"/>
</dbReference>